<gene>
    <name evidence="1" type="ORF">I4901_01320</name>
</gene>
<dbReference type="AlphaFoldDB" id="A0A8I0WQB7"/>
<accession>A0A8I0WQB7</accession>
<name>A0A8I0WQB7_9GAMM</name>
<proteinExistence type="predicted"/>
<dbReference type="EMBL" id="JADSJR010000001">
    <property type="protein sequence ID" value="MBG2913017.1"/>
    <property type="molecule type" value="Genomic_DNA"/>
</dbReference>
<protein>
    <submittedName>
        <fullName evidence="1">Uncharacterized protein</fullName>
    </submittedName>
</protein>
<reference evidence="1" key="1">
    <citation type="submission" date="2020-11" db="EMBL/GenBank/DDBJ databases">
        <title>Enhanced detection system for hospital associated transmission using whole genome sequencing surveillance.</title>
        <authorList>
            <person name="Harrison L.H."/>
            <person name="Van Tyne D."/>
            <person name="Marsh J.W."/>
            <person name="Griffith M.P."/>
            <person name="Snyder D.J."/>
            <person name="Cooper V.S."/>
            <person name="Mustapha M."/>
        </authorList>
    </citation>
    <scope>NUCLEOTIDE SEQUENCE</scope>
    <source>
        <strain evidence="1">PR00070</strain>
    </source>
</reference>
<dbReference type="RefSeq" id="WP_196563480.1">
    <property type="nucleotide sequence ID" value="NZ_JADSJR010000001.1"/>
</dbReference>
<evidence type="ECO:0000313" key="2">
    <source>
        <dbReference type="Proteomes" id="UP000612266"/>
    </source>
</evidence>
<sequence>MLTAFWLKRYFFTTSINDLYSWGYWLKHHCRCIFGDDLTQHFSPLAPSRKIALAINGDFAQVIEGYIKQIYQKDLLIEKRHIQRAIARKLIRSVNILRSEKDEYWPETLKDHVKILEANYSEQHKNINYLLSESINPSDDIEAFIHKAKLFMHWLEIECLKKDKEDIA</sequence>
<comment type="caution">
    <text evidence="1">The sequence shown here is derived from an EMBL/GenBank/DDBJ whole genome shotgun (WGS) entry which is preliminary data.</text>
</comment>
<dbReference type="Proteomes" id="UP000612266">
    <property type="component" value="Unassembled WGS sequence"/>
</dbReference>
<evidence type="ECO:0000313" key="1">
    <source>
        <dbReference type="EMBL" id="MBG2913017.1"/>
    </source>
</evidence>
<organism evidence="1 2">
    <name type="scientific">Proteus terrae subsp. cibarius</name>
    <dbReference type="NCBI Taxonomy" id="626774"/>
    <lineage>
        <taxon>Bacteria</taxon>
        <taxon>Pseudomonadati</taxon>
        <taxon>Pseudomonadota</taxon>
        <taxon>Gammaproteobacteria</taxon>
        <taxon>Enterobacterales</taxon>
        <taxon>Morganellaceae</taxon>
        <taxon>Proteus</taxon>
    </lineage>
</organism>